<organism evidence="6 7">
    <name type="scientific">Diatraea saccharalis</name>
    <name type="common">sugarcane borer</name>
    <dbReference type="NCBI Taxonomy" id="40085"/>
    <lineage>
        <taxon>Eukaryota</taxon>
        <taxon>Metazoa</taxon>
        <taxon>Ecdysozoa</taxon>
        <taxon>Arthropoda</taxon>
        <taxon>Hexapoda</taxon>
        <taxon>Insecta</taxon>
        <taxon>Pterygota</taxon>
        <taxon>Neoptera</taxon>
        <taxon>Endopterygota</taxon>
        <taxon>Lepidoptera</taxon>
        <taxon>Glossata</taxon>
        <taxon>Ditrysia</taxon>
        <taxon>Pyraloidea</taxon>
        <taxon>Crambidae</taxon>
        <taxon>Crambinae</taxon>
        <taxon>Diatraea</taxon>
    </lineage>
</organism>
<name>A0A9N9RB39_9NEOP</name>
<dbReference type="GO" id="GO:0016020">
    <property type="term" value="C:membrane"/>
    <property type="evidence" value="ECO:0007669"/>
    <property type="project" value="UniProtKB-SubCell"/>
</dbReference>
<evidence type="ECO:0000256" key="1">
    <source>
        <dbReference type="ARBA" id="ARBA00004141"/>
    </source>
</evidence>
<dbReference type="SUPFAM" id="SSF103473">
    <property type="entry name" value="MFS general substrate transporter"/>
    <property type="match status" value="1"/>
</dbReference>
<keyword evidence="2 5" id="KW-0812">Transmembrane</keyword>
<keyword evidence="4 5" id="KW-0472">Membrane</keyword>
<proteinExistence type="predicted"/>
<evidence type="ECO:0000313" key="6">
    <source>
        <dbReference type="EMBL" id="CAG9793179.1"/>
    </source>
</evidence>
<accession>A0A9N9RB39</accession>
<feature type="transmembrane region" description="Helical" evidence="5">
    <location>
        <begin position="84"/>
        <end position="105"/>
    </location>
</feature>
<dbReference type="PANTHER" id="PTHR24064">
    <property type="entry name" value="SOLUTE CARRIER FAMILY 22 MEMBER"/>
    <property type="match status" value="1"/>
</dbReference>
<dbReference type="Gene3D" id="1.20.1250.20">
    <property type="entry name" value="MFS general substrate transporter like domains"/>
    <property type="match status" value="1"/>
</dbReference>
<protein>
    <recommendedName>
        <fullName evidence="8">Major facilitator superfamily (MFS) profile domain-containing protein</fullName>
    </recommendedName>
</protein>
<keyword evidence="7" id="KW-1185">Reference proteome</keyword>
<sequence>MGFYLGSAVCSGLLVIPNEWFYLKLIASAMAITCSVGAFTIMYTFTSELFPTLTRNMAMGASSTASRVGSMIAPFVVGLNQLPWLPPVVFAVIPLLAAAVCCYLPETKGMKLMDRMENEQ</sequence>
<evidence type="ECO:0000256" key="5">
    <source>
        <dbReference type="SAM" id="Phobius"/>
    </source>
</evidence>
<dbReference type="Proteomes" id="UP001153714">
    <property type="component" value="Chromosome 5"/>
</dbReference>
<dbReference type="InterPro" id="IPR036259">
    <property type="entry name" value="MFS_trans_sf"/>
</dbReference>
<comment type="subcellular location">
    <subcellularLocation>
        <location evidence="1">Membrane</location>
        <topology evidence="1">Multi-pass membrane protein</topology>
    </subcellularLocation>
</comment>
<dbReference type="OrthoDB" id="5296287at2759"/>
<keyword evidence="3 5" id="KW-1133">Transmembrane helix</keyword>
<dbReference type="AlphaFoldDB" id="A0A9N9RB39"/>
<evidence type="ECO:0000256" key="3">
    <source>
        <dbReference type="ARBA" id="ARBA00022989"/>
    </source>
</evidence>
<evidence type="ECO:0000256" key="4">
    <source>
        <dbReference type="ARBA" id="ARBA00023136"/>
    </source>
</evidence>
<dbReference type="EMBL" id="OU893336">
    <property type="protein sequence ID" value="CAG9793179.1"/>
    <property type="molecule type" value="Genomic_DNA"/>
</dbReference>
<gene>
    <name evidence="6" type="ORF">DIATSA_LOCUS10641</name>
</gene>
<reference evidence="6" key="2">
    <citation type="submission" date="2022-10" db="EMBL/GenBank/DDBJ databases">
        <authorList>
            <consortium name="ENA_rothamsted_submissions"/>
            <consortium name="culmorum"/>
            <person name="King R."/>
        </authorList>
    </citation>
    <scope>NUCLEOTIDE SEQUENCE</scope>
</reference>
<evidence type="ECO:0000313" key="7">
    <source>
        <dbReference type="Proteomes" id="UP001153714"/>
    </source>
</evidence>
<feature type="transmembrane region" description="Helical" evidence="5">
    <location>
        <begin position="20"/>
        <end position="45"/>
    </location>
</feature>
<evidence type="ECO:0000256" key="2">
    <source>
        <dbReference type="ARBA" id="ARBA00022692"/>
    </source>
</evidence>
<evidence type="ECO:0008006" key="8">
    <source>
        <dbReference type="Google" id="ProtNLM"/>
    </source>
</evidence>
<reference evidence="6" key="1">
    <citation type="submission" date="2021-12" db="EMBL/GenBank/DDBJ databases">
        <authorList>
            <person name="King R."/>
        </authorList>
    </citation>
    <scope>NUCLEOTIDE SEQUENCE</scope>
</reference>